<proteinExistence type="predicted"/>
<dbReference type="InterPro" id="IPR013784">
    <property type="entry name" value="Carb-bd-like_fold"/>
</dbReference>
<dbReference type="EMBL" id="JACOOI010000013">
    <property type="protein sequence ID" value="MBC5643814.1"/>
    <property type="molecule type" value="Genomic_DNA"/>
</dbReference>
<evidence type="ECO:0000256" key="9">
    <source>
        <dbReference type="SAM" id="SignalP"/>
    </source>
</evidence>
<dbReference type="InterPro" id="IPR037066">
    <property type="entry name" value="Plug_dom_sf"/>
</dbReference>
<name>A0ABR7E240_9BACT</name>
<feature type="region of interest" description="Disordered" evidence="8">
    <location>
        <begin position="806"/>
        <end position="829"/>
    </location>
</feature>
<gene>
    <name evidence="12" type="ORF">H8S77_13055</name>
</gene>
<accession>A0ABR7E240</accession>
<evidence type="ECO:0000256" key="2">
    <source>
        <dbReference type="ARBA" id="ARBA00022448"/>
    </source>
</evidence>
<evidence type="ECO:0000259" key="10">
    <source>
        <dbReference type="Pfam" id="PF07715"/>
    </source>
</evidence>
<dbReference type="Gene3D" id="2.170.130.10">
    <property type="entry name" value="TonB-dependent receptor, plug domain"/>
    <property type="match status" value="1"/>
</dbReference>
<dbReference type="RefSeq" id="WP_186959767.1">
    <property type="nucleotide sequence ID" value="NZ_JACOOI010000013.1"/>
</dbReference>
<feature type="signal peptide" evidence="9">
    <location>
        <begin position="1"/>
        <end position="20"/>
    </location>
</feature>
<evidence type="ECO:0000313" key="13">
    <source>
        <dbReference type="Proteomes" id="UP000644010"/>
    </source>
</evidence>
<dbReference type="SUPFAM" id="SSF56935">
    <property type="entry name" value="Porins"/>
    <property type="match status" value="1"/>
</dbReference>
<keyword evidence="5 9" id="KW-0732">Signal</keyword>
<dbReference type="PANTHER" id="PTHR30069">
    <property type="entry name" value="TONB-DEPENDENT OUTER MEMBRANE RECEPTOR"/>
    <property type="match status" value="1"/>
</dbReference>
<dbReference type="PANTHER" id="PTHR30069:SF29">
    <property type="entry name" value="HEMOGLOBIN AND HEMOGLOBIN-HAPTOGLOBIN-BINDING PROTEIN 1-RELATED"/>
    <property type="match status" value="1"/>
</dbReference>
<keyword evidence="2" id="KW-0813">Transport</keyword>
<feature type="domain" description="TonB-dependent receptor plug" evidence="10">
    <location>
        <begin position="144"/>
        <end position="230"/>
    </location>
</feature>
<sequence length="829" mass="92643">MKEKLLYLVLVLMMTVPLCAQNQNAADYTIKGQVVDSLSNETVPYATLSIALANAPQKAIKLLACDDDGKFTTTLKQPGTYIMSMQSLGKLPAVKRFTLSEGKKSLNLGKLFMNDDSQQIKEVTVTAQKPLVKVEIDKLTYSLEDDPEAQTNNTLDMLRKVPMITVDGEDKIQLKGSTNFKIYMNGKPSNLLSGENSSDVLKGMPASSIKNIEVITDPGAKYDAEGVGGIINIITTKNALQGYTGNVRANASTLGRFGGGAYISAKIGSLGLTANYNYNNQNSPWTDSYMNRENLIPGKESIMNQNGRSKRKGPFQYGYLEASYEIDTLNLISVGANLYRGNSKNLSENFVEMINQNPDLAYHYDRNSYAKYVFGSTDLNVDYQHSTSKKDELLTFSYRFSNSPNDNEGRSELTNMVNYPDSLLYPQWNINDAATTEHTGQVDYTTPIRKNHTLEVGGKYIFRQSDSETLRQILNSTTSVWEDKSELNSDFKHTQHVYSGYLGYALKFSKFGVKAGVRAEGTSLSVKYAKAHEQDFSTNYFDVVPNVTFSYQIGMTQQMRIGYNMRIQRPGIWYLNPYRNTTDPENISYGNPNLDSEKSNNVNFNYSMFSQKLSINVSTNYTFVNNSIERYTFVNSDGIAESTYGNIGKQQRAGLYLYGSWNPIPLFRINLNAGGNYVDLQTNSTQELNMSNSGFTGYIYAGPQLNLPKDFVINVYGSYSSPWITLQGKGSSYYNVGFSVNKSFMKKKLTVSLSANNPFWKTLKFENETSDPTFRMYSVNHWSSRDFRISVSYRFGTLKDAIKKVRRGISNDDQKSGGESSGGGGGQSM</sequence>
<keyword evidence="6" id="KW-0472">Membrane</keyword>
<keyword evidence="4" id="KW-0812">Transmembrane</keyword>
<feature type="domain" description="Outer membrane protein beta-barrel" evidence="11">
    <location>
        <begin position="385"/>
        <end position="793"/>
    </location>
</feature>
<keyword evidence="7" id="KW-0998">Cell outer membrane</keyword>
<organism evidence="12 13">
    <name type="scientific">Parabacteroides segnis</name>
    <dbReference type="NCBI Taxonomy" id="2763058"/>
    <lineage>
        <taxon>Bacteria</taxon>
        <taxon>Pseudomonadati</taxon>
        <taxon>Bacteroidota</taxon>
        <taxon>Bacteroidia</taxon>
        <taxon>Bacteroidales</taxon>
        <taxon>Tannerellaceae</taxon>
        <taxon>Parabacteroides</taxon>
    </lineage>
</organism>
<dbReference type="InterPro" id="IPR012910">
    <property type="entry name" value="Plug_dom"/>
</dbReference>
<comment type="subcellular location">
    <subcellularLocation>
        <location evidence="1">Cell outer membrane</location>
        <topology evidence="1">Multi-pass membrane protein</topology>
    </subcellularLocation>
</comment>
<evidence type="ECO:0000256" key="8">
    <source>
        <dbReference type="SAM" id="MobiDB-lite"/>
    </source>
</evidence>
<keyword evidence="3" id="KW-1134">Transmembrane beta strand</keyword>
<dbReference type="InterPro" id="IPR036942">
    <property type="entry name" value="Beta-barrel_TonB_sf"/>
</dbReference>
<reference evidence="12 13" key="1">
    <citation type="submission" date="2020-08" db="EMBL/GenBank/DDBJ databases">
        <title>Genome public.</title>
        <authorList>
            <person name="Liu C."/>
            <person name="Sun Q."/>
        </authorList>
    </citation>
    <scope>NUCLEOTIDE SEQUENCE [LARGE SCALE GENOMIC DNA]</scope>
    <source>
        <strain evidence="12 13">BX2</strain>
    </source>
</reference>
<protein>
    <submittedName>
        <fullName evidence="12">TonB-dependent receptor</fullName>
    </submittedName>
</protein>
<evidence type="ECO:0000313" key="12">
    <source>
        <dbReference type="EMBL" id="MBC5643814.1"/>
    </source>
</evidence>
<dbReference type="InterPro" id="IPR041700">
    <property type="entry name" value="OMP_b-brl_3"/>
</dbReference>
<evidence type="ECO:0000256" key="7">
    <source>
        <dbReference type="ARBA" id="ARBA00023237"/>
    </source>
</evidence>
<dbReference type="Pfam" id="PF14905">
    <property type="entry name" value="OMP_b-brl_3"/>
    <property type="match status" value="1"/>
</dbReference>
<dbReference type="Proteomes" id="UP000644010">
    <property type="component" value="Unassembled WGS sequence"/>
</dbReference>
<evidence type="ECO:0000256" key="5">
    <source>
        <dbReference type="ARBA" id="ARBA00022729"/>
    </source>
</evidence>
<evidence type="ECO:0000256" key="6">
    <source>
        <dbReference type="ARBA" id="ARBA00023136"/>
    </source>
</evidence>
<evidence type="ECO:0000256" key="4">
    <source>
        <dbReference type="ARBA" id="ARBA00022692"/>
    </source>
</evidence>
<dbReference type="Gene3D" id="2.40.170.20">
    <property type="entry name" value="TonB-dependent receptor, beta-barrel domain"/>
    <property type="match status" value="1"/>
</dbReference>
<dbReference type="InterPro" id="IPR039426">
    <property type="entry name" value="TonB-dep_rcpt-like"/>
</dbReference>
<comment type="caution">
    <text evidence="12">The sequence shown here is derived from an EMBL/GenBank/DDBJ whole genome shotgun (WGS) entry which is preliminary data.</text>
</comment>
<dbReference type="Pfam" id="PF07715">
    <property type="entry name" value="Plug"/>
    <property type="match status" value="1"/>
</dbReference>
<evidence type="ECO:0000259" key="11">
    <source>
        <dbReference type="Pfam" id="PF14905"/>
    </source>
</evidence>
<evidence type="ECO:0000256" key="1">
    <source>
        <dbReference type="ARBA" id="ARBA00004571"/>
    </source>
</evidence>
<dbReference type="SUPFAM" id="SSF49452">
    <property type="entry name" value="Starch-binding domain-like"/>
    <property type="match status" value="1"/>
</dbReference>
<feature type="compositionally biased region" description="Gly residues" evidence="8">
    <location>
        <begin position="819"/>
        <end position="829"/>
    </location>
</feature>
<keyword evidence="12" id="KW-0675">Receptor</keyword>
<evidence type="ECO:0000256" key="3">
    <source>
        <dbReference type="ARBA" id="ARBA00022452"/>
    </source>
</evidence>
<keyword evidence="13" id="KW-1185">Reference proteome</keyword>
<feature type="chain" id="PRO_5045203158" evidence="9">
    <location>
        <begin position="21"/>
        <end position="829"/>
    </location>
</feature>